<dbReference type="AlphaFoldDB" id="A0A811UER4"/>
<evidence type="ECO:0000313" key="2">
    <source>
        <dbReference type="Proteomes" id="UP000606786"/>
    </source>
</evidence>
<gene>
    <name evidence="1" type="ORF">CCAP1982_LOCUS5511</name>
</gene>
<dbReference type="Proteomes" id="UP000606786">
    <property type="component" value="Unassembled WGS sequence"/>
</dbReference>
<name>A0A811UER4_CERCA</name>
<protein>
    <submittedName>
        <fullName evidence="1">(Mediterranean fruit fly) hypothetical protein</fullName>
    </submittedName>
</protein>
<organism evidence="1 2">
    <name type="scientific">Ceratitis capitata</name>
    <name type="common">Mediterranean fruit fly</name>
    <name type="synonym">Tephritis capitata</name>
    <dbReference type="NCBI Taxonomy" id="7213"/>
    <lineage>
        <taxon>Eukaryota</taxon>
        <taxon>Metazoa</taxon>
        <taxon>Ecdysozoa</taxon>
        <taxon>Arthropoda</taxon>
        <taxon>Hexapoda</taxon>
        <taxon>Insecta</taxon>
        <taxon>Pterygota</taxon>
        <taxon>Neoptera</taxon>
        <taxon>Endopterygota</taxon>
        <taxon>Diptera</taxon>
        <taxon>Brachycera</taxon>
        <taxon>Muscomorpha</taxon>
        <taxon>Tephritoidea</taxon>
        <taxon>Tephritidae</taxon>
        <taxon>Ceratitis</taxon>
        <taxon>Ceratitis</taxon>
    </lineage>
</organism>
<reference evidence="1" key="1">
    <citation type="submission" date="2020-11" db="EMBL/GenBank/DDBJ databases">
        <authorList>
            <person name="Whitehead M."/>
        </authorList>
    </citation>
    <scope>NUCLEOTIDE SEQUENCE</scope>
    <source>
        <strain evidence="1">EGII</strain>
    </source>
</reference>
<comment type="caution">
    <text evidence="1">The sequence shown here is derived from an EMBL/GenBank/DDBJ whole genome shotgun (WGS) entry which is preliminary data.</text>
</comment>
<dbReference type="OrthoDB" id="8047826at2759"/>
<keyword evidence="2" id="KW-1185">Reference proteome</keyword>
<accession>A0A811UER4</accession>
<dbReference type="EMBL" id="CAJHJT010000012">
    <property type="protein sequence ID" value="CAD6996838.1"/>
    <property type="molecule type" value="Genomic_DNA"/>
</dbReference>
<proteinExistence type="predicted"/>
<sequence length="230" mass="26566">MVKTKFLYTINKTELEEATEIISLERINIIKFWQIIDDQLKPPQSLLYFKQPKLEAYPLVLNVKAYINTQGIAQTDCMAMLEKFIIEENLYNAYKSHGNGRRIKIFTRRHVLTRILTAPFFITDVPIIVTKHKNFIFMATFQDSGDTTTNGRHHYKFAQYCETISPAAEPNIHEAVHDNKRGFCVYSATYGHLDMFCTGQAYPVASEEKIENFADLESLNKCTFVSTNIM</sequence>
<evidence type="ECO:0000313" key="1">
    <source>
        <dbReference type="EMBL" id="CAD6996838.1"/>
    </source>
</evidence>